<accession>A0A7Y9I389</accession>
<keyword evidence="2" id="KW-1185">Reference proteome</keyword>
<dbReference type="AlphaFoldDB" id="A0A7Y9I389"/>
<proteinExistence type="predicted"/>
<dbReference type="InterPro" id="IPR018691">
    <property type="entry name" value="DUF2188"/>
</dbReference>
<evidence type="ECO:0008006" key="3">
    <source>
        <dbReference type="Google" id="ProtNLM"/>
    </source>
</evidence>
<dbReference type="EMBL" id="JACCBU010000001">
    <property type="protein sequence ID" value="NYE69440.1"/>
    <property type="molecule type" value="Genomic_DNA"/>
</dbReference>
<dbReference type="Pfam" id="PF09954">
    <property type="entry name" value="DUF2188"/>
    <property type="match status" value="1"/>
</dbReference>
<evidence type="ECO:0000313" key="2">
    <source>
        <dbReference type="Proteomes" id="UP000569914"/>
    </source>
</evidence>
<dbReference type="Proteomes" id="UP000569914">
    <property type="component" value="Unassembled WGS sequence"/>
</dbReference>
<dbReference type="RefSeq" id="WP_179748218.1">
    <property type="nucleotide sequence ID" value="NZ_JACCBU010000001.1"/>
</dbReference>
<organism evidence="1 2">
    <name type="scientific">Microlunatus parietis</name>
    <dbReference type="NCBI Taxonomy" id="682979"/>
    <lineage>
        <taxon>Bacteria</taxon>
        <taxon>Bacillati</taxon>
        <taxon>Actinomycetota</taxon>
        <taxon>Actinomycetes</taxon>
        <taxon>Propionibacteriales</taxon>
        <taxon>Propionibacteriaceae</taxon>
        <taxon>Microlunatus</taxon>
    </lineage>
</organism>
<sequence>MTRTEFHVVPDRGAWVIEHAGRSLGRHDSLAAAVVAANDRARRVQPSRVMVHDEDGRVFDQARPDAPIPART</sequence>
<name>A0A7Y9I389_9ACTN</name>
<protein>
    <recommendedName>
        <fullName evidence="3">DUF2188 domain-containing protein</fullName>
    </recommendedName>
</protein>
<evidence type="ECO:0000313" key="1">
    <source>
        <dbReference type="EMBL" id="NYE69440.1"/>
    </source>
</evidence>
<comment type="caution">
    <text evidence="1">The sequence shown here is derived from an EMBL/GenBank/DDBJ whole genome shotgun (WGS) entry which is preliminary data.</text>
</comment>
<reference evidence="1 2" key="1">
    <citation type="submission" date="2020-07" db="EMBL/GenBank/DDBJ databases">
        <title>Sequencing the genomes of 1000 actinobacteria strains.</title>
        <authorList>
            <person name="Klenk H.-P."/>
        </authorList>
    </citation>
    <scope>NUCLEOTIDE SEQUENCE [LARGE SCALE GENOMIC DNA]</scope>
    <source>
        <strain evidence="1 2">DSM 22083</strain>
    </source>
</reference>
<gene>
    <name evidence="1" type="ORF">BKA15_000769</name>
</gene>